<gene>
    <name evidence="1" type="ORF">AVEN_191892_1</name>
    <name evidence="3" type="ORF">AVEN_195203_1</name>
    <name evidence="2" type="ORF">AVEN_83453_1</name>
    <name evidence="4" type="ORF">AVEN_94190_1</name>
</gene>
<comment type="caution">
    <text evidence="2">The sequence shown here is derived from an EMBL/GenBank/DDBJ whole genome shotgun (WGS) entry which is preliminary data.</text>
</comment>
<dbReference type="EMBL" id="BGPR01016123">
    <property type="protein sequence ID" value="GBN71928.1"/>
    <property type="molecule type" value="Genomic_DNA"/>
</dbReference>
<evidence type="ECO:0000313" key="5">
    <source>
        <dbReference type="Proteomes" id="UP000499080"/>
    </source>
</evidence>
<keyword evidence="5" id="KW-1185">Reference proteome</keyword>
<protein>
    <submittedName>
        <fullName evidence="2">Uncharacterized protein</fullName>
    </submittedName>
</protein>
<dbReference type="Proteomes" id="UP000499080">
    <property type="component" value="Unassembled WGS sequence"/>
</dbReference>
<evidence type="ECO:0000313" key="2">
    <source>
        <dbReference type="EMBL" id="GBN71928.1"/>
    </source>
</evidence>
<dbReference type="EMBL" id="BGPR01016246">
    <property type="protein sequence ID" value="GBN72351.1"/>
    <property type="molecule type" value="Genomic_DNA"/>
</dbReference>
<sequence length="82" mass="9030">MAAFTGNVASGKPNALALATLDVRGCDQLVIRASSIHSHVLVHHQSFHVMLEEGFFVEEPFYNSSLLDVRSPFLTPIDSYVK</sequence>
<dbReference type="EMBL" id="BGPR01016254">
    <property type="protein sequence ID" value="GBN72385.1"/>
    <property type="molecule type" value="Genomic_DNA"/>
</dbReference>
<dbReference type="EMBL" id="BGPR01016119">
    <property type="protein sequence ID" value="GBN71915.1"/>
    <property type="molecule type" value="Genomic_DNA"/>
</dbReference>
<organism evidence="2 5">
    <name type="scientific">Araneus ventricosus</name>
    <name type="common">Orbweaver spider</name>
    <name type="synonym">Epeira ventricosa</name>
    <dbReference type="NCBI Taxonomy" id="182803"/>
    <lineage>
        <taxon>Eukaryota</taxon>
        <taxon>Metazoa</taxon>
        <taxon>Ecdysozoa</taxon>
        <taxon>Arthropoda</taxon>
        <taxon>Chelicerata</taxon>
        <taxon>Arachnida</taxon>
        <taxon>Araneae</taxon>
        <taxon>Araneomorphae</taxon>
        <taxon>Entelegynae</taxon>
        <taxon>Araneoidea</taxon>
        <taxon>Araneidae</taxon>
        <taxon>Araneus</taxon>
    </lineage>
</organism>
<evidence type="ECO:0000313" key="4">
    <source>
        <dbReference type="EMBL" id="GBN72385.1"/>
    </source>
</evidence>
<dbReference type="AlphaFoldDB" id="A0A4Y2R863"/>
<accession>A0A4Y2R863</accession>
<evidence type="ECO:0000313" key="1">
    <source>
        <dbReference type="EMBL" id="GBN71915.1"/>
    </source>
</evidence>
<evidence type="ECO:0000313" key="3">
    <source>
        <dbReference type="EMBL" id="GBN72351.1"/>
    </source>
</evidence>
<proteinExistence type="predicted"/>
<reference evidence="2 5" key="1">
    <citation type="journal article" date="2019" name="Sci. Rep.">
        <title>Orb-weaving spider Araneus ventricosus genome elucidates the spidroin gene catalogue.</title>
        <authorList>
            <person name="Kono N."/>
            <person name="Nakamura H."/>
            <person name="Ohtoshi R."/>
            <person name="Moran D.A.P."/>
            <person name="Shinohara A."/>
            <person name="Yoshida Y."/>
            <person name="Fujiwara M."/>
            <person name="Mori M."/>
            <person name="Tomita M."/>
            <person name="Arakawa K."/>
        </authorList>
    </citation>
    <scope>NUCLEOTIDE SEQUENCE [LARGE SCALE GENOMIC DNA]</scope>
</reference>
<name>A0A4Y2R863_ARAVE</name>